<dbReference type="EMBL" id="PQGD01000003">
    <property type="protein sequence ID" value="POP50082.1"/>
    <property type="molecule type" value="Genomic_DNA"/>
</dbReference>
<dbReference type="GO" id="GO:0003677">
    <property type="term" value="F:DNA binding"/>
    <property type="evidence" value="ECO:0007669"/>
    <property type="project" value="InterPro"/>
</dbReference>
<dbReference type="GO" id="GO:0003700">
    <property type="term" value="F:DNA-binding transcription factor activity"/>
    <property type="evidence" value="ECO:0007669"/>
    <property type="project" value="InterPro"/>
</dbReference>
<dbReference type="InterPro" id="IPR000281">
    <property type="entry name" value="HTH_RpiR"/>
</dbReference>
<keyword evidence="4" id="KW-1185">Reference proteome</keyword>
<dbReference type="PROSITE" id="PS51071">
    <property type="entry name" value="HTH_RPIR"/>
    <property type="match status" value="1"/>
</dbReference>
<reference evidence="4 5" key="1">
    <citation type="submission" date="2018-01" db="EMBL/GenBank/DDBJ databases">
        <title>Superficieibacter electus gen. nov., sp. nov., an extended-spectrum beta-lactamase possessing member of the Enterobacteriaceae family, isolated from intensive care unit surfaces.</title>
        <authorList>
            <person name="Potter R.F."/>
            <person name="D'Souza A.W."/>
        </authorList>
    </citation>
    <scope>NUCLEOTIDE SEQUENCE [LARGE SCALE GENOMIC DNA]</scope>
    <source>
        <strain evidence="3 5">BP-1</strain>
        <strain evidence="2 4">BP-2</strain>
    </source>
</reference>
<sequence length="277" mass="31216">MRIILAVKMKGSFISRRDKMNSTTSSPLHFTPQEKRILDYLHQHPQAIANHSAEQLAQLTWTSAATLNRLGRKLGYKGFADFKLNAVADLKNRCLDCDSFLENFAVPEMTPEAFSQTLRNTIDQQNSRLLQACAENFRLSLDALRQTNNIDIYATGNNLPYAHIAARKLSTTGKTVQTFHYVEDDHINNITADNLSIILSRTGNNPLCLYAADLLLQMNQTVIAITGSHPSPLSLRCPLVLPFWYKSTPHPLARLIEADSLNYLFNALWFGLIQKMP</sequence>
<dbReference type="InterPro" id="IPR046348">
    <property type="entry name" value="SIS_dom_sf"/>
</dbReference>
<dbReference type="Gene3D" id="3.40.50.10490">
    <property type="entry name" value="Glucose-6-phosphate isomerase like protein, domain 1"/>
    <property type="match status" value="1"/>
</dbReference>
<dbReference type="SUPFAM" id="SSF46689">
    <property type="entry name" value="Homeodomain-like"/>
    <property type="match status" value="1"/>
</dbReference>
<proteinExistence type="predicted"/>
<feature type="domain" description="HTH rpiR-type" evidence="1">
    <location>
        <begin position="17"/>
        <end position="93"/>
    </location>
</feature>
<dbReference type="PANTHER" id="PTHR30514">
    <property type="entry name" value="GLUCOKINASE"/>
    <property type="match status" value="1"/>
</dbReference>
<dbReference type="GO" id="GO:0097367">
    <property type="term" value="F:carbohydrate derivative binding"/>
    <property type="evidence" value="ECO:0007669"/>
    <property type="project" value="InterPro"/>
</dbReference>
<gene>
    <name evidence="3" type="ORF">CHU32_04670</name>
    <name evidence="2" type="ORF">CHU33_03120</name>
</gene>
<comment type="caution">
    <text evidence="3">The sequence shown here is derived from an EMBL/GenBank/DDBJ whole genome shotgun (WGS) entry which is preliminary data.</text>
</comment>
<evidence type="ECO:0000313" key="3">
    <source>
        <dbReference type="EMBL" id="POP50082.1"/>
    </source>
</evidence>
<dbReference type="Pfam" id="PF01380">
    <property type="entry name" value="SIS"/>
    <property type="match status" value="1"/>
</dbReference>
<accession>A0A2P5GU44</accession>
<dbReference type="EMBL" id="PQGE01000002">
    <property type="protein sequence ID" value="POP47236.1"/>
    <property type="molecule type" value="Genomic_DNA"/>
</dbReference>
<dbReference type="SUPFAM" id="SSF53697">
    <property type="entry name" value="SIS domain"/>
    <property type="match status" value="1"/>
</dbReference>
<dbReference type="Proteomes" id="UP000247005">
    <property type="component" value="Unassembled WGS sequence"/>
</dbReference>
<dbReference type="Gene3D" id="1.10.10.10">
    <property type="entry name" value="Winged helix-like DNA-binding domain superfamily/Winged helix DNA-binding domain"/>
    <property type="match status" value="1"/>
</dbReference>
<name>A0A2P5GU44_9ENTR</name>
<protein>
    <recommendedName>
        <fullName evidence="1">HTH rpiR-type domain-containing protein</fullName>
    </recommendedName>
</protein>
<dbReference type="Pfam" id="PF01418">
    <property type="entry name" value="HTH_6"/>
    <property type="match status" value="1"/>
</dbReference>
<dbReference type="InterPro" id="IPR009057">
    <property type="entry name" value="Homeodomain-like_sf"/>
</dbReference>
<evidence type="ECO:0000313" key="5">
    <source>
        <dbReference type="Proteomes" id="UP000247005"/>
    </source>
</evidence>
<dbReference type="Proteomes" id="UP000237073">
    <property type="component" value="Unassembled WGS sequence"/>
</dbReference>
<evidence type="ECO:0000313" key="4">
    <source>
        <dbReference type="Proteomes" id="UP000237073"/>
    </source>
</evidence>
<organism evidence="3 5">
    <name type="scientific">Superficieibacter electus</name>
    <dbReference type="NCBI Taxonomy" id="2022662"/>
    <lineage>
        <taxon>Bacteria</taxon>
        <taxon>Pseudomonadati</taxon>
        <taxon>Pseudomonadota</taxon>
        <taxon>Gammaproteobacteria</taxon>
        <taxon>Enterobacterales</taxon>
        <taxon>Enterobacteriaceae</taxon>
        <taxon>Superficieibacter</taxon>
    </lineage>
</organism>
<evidence type="ECO:0000259" key="1">
    <source>
        <dbReference type="PROSITE" id="PS51071"/>
    </source>
</evidence>
<dbReference type="GO" id="GO:1901135">
    <property type="term" value="P:carbohydrate derivative metabolic process"/>
    <property type="evidence" value="ECO:0007669"/>
    <property type="project" value="InterPro"/>
</dbReference>
<dbReference type="InterPro" id="IPR001347">
    <property type="entry name" value="SIS_dom"/>
</dbReference>
<evidence type="ECO:0000313" key="2">
    <source>
        <dbReference type="EMBL" id="POP47236.1"/>
    </source>
</evidence>
<dbReference type="InterPro" id="IPR047640">
    <property type="entry name" value="RpiR-like"/>
</dbReference>
<dbReference type="PANTHER" id="PTHR30514:SF1">
    <property type="entry name" value="HTH-TYPE TRANSCRIPTIONAL REGULATOR HEXR-RELATED"/>
    <property type="match status" value="1"/>
</dbReference>
<dbReference type="AlphaFoldDB" id="A0A2P5GU44"/>
<dbReference type="InterPro" id="IPR036388">
    <property type="entry name" value="WH-like_DNA-bd_sf"/>
</dbReference>